<dbReference type="EMBL" id="BMYX01000020">
    <property type="protein sequence ID" value="GGY24851.1"/>
    <property type="molecule type" value="Genomic_DNA"/>
</dbReference>
<dbReference type="InterPro" id="IPR022231">
    <property type="entry name" value="DUF3757"/>
</dbReference>
<gene>
    <name evidence="2" type="ORF">GCM10011289_30610</name>
</gene>
<evidence type="ECO:0000256" key="1">
    <source>
        <dbReference type="SAM" id="SignalP"/>
    </source>
</evidence>
<dbReference type="Proteomes" id="UP000645257">
    <property type="component" value="Unassembled WGS sequence"/>
</dbReference>
<evidence type="ECO:0000313" key="2">
    <source>
        <dbReference type="EMBL" id="GGY24851.1"/>
    </source>
</evidence>
<name>A0A918P5S7_9NEIS</name>
<proteinExistence type="predicted"/>
<sequence length="156" mass="16953">MRILRRMVLPMVVWSVLAEGAMAGSHESCPSIRSIVVSRSVYKAATASGAGEWIGVADARSEGKVRRFMEAVFYPEHGSETSRGSLGKCTYELDRGIVDLRFRPDANPVVALANPGAWSQRQGPFGVLYYECRGREGDCRFIDPSPAAARSSPSGK</sequence>
<dbReference type="AlphaFoldDB" id="A0A918P5S7"/>
<accession>A0A918P5S7</accession>
<reference evidence="2" key="1">
    <citation type="journal article" date="2014" name="Int. J. Syst. Evol. Microbiol.">
        <title>Complete genome sequence of Corynebacterium casei LMG S-19264T (=DSM 44701T), isolated from a smear-ripened cheese.</title>
        <authorList>
            <consortium name="US DOE Joint Genome Institute (JGI-PGF)"/>
            <person name="Walter F."/>
            <person name="Albersmeier A."/>
            <person name="Kalinowski J."/>
            <person name="Ruckert C."/>
        </authorList>
    </citation>
    <scope>NUCLEOTIDE SEQUENCE</scope>
    <source>
        <strain evidence="2">KCTC 32182</strain>
    </source>
</reference>
<reference evidence="2" key="2">
    <citation type="submission" date="2020-09" db="EMBL/GenBank/DDBJ databases">
        <authorList>
            <person name="Sun Q."/>
            <person name="Kim S."/>
        </authorList>
    </citation>
    <scope>NUCLEOTIDE SEQUENCE</scope>
    <source>
        <strain evidence="2">KCTC 32182</strain>
    </source>
</reference>
<evidence type="ECO:0008006" key="4">
    <source>
        <dbReference type="Google" id="ProtNLM"/>
    </source>
</evidence>
<comment type="caution">
    <text evidence="2">The sequence shown here is derived from an EMBL/GenBank/DDBJ whole genome shotgun (WGS) entry which is preliminary data.</text>
</comment>
<feature type="chain" id="PRO_5038138463" description="DUF3757 domain-containing protein" evidence="1">
    <location>
        <begin position="24"/>
        <end position="156"/>
    </location>
</feature>
<protein>
    <recommendedName>
        <fullName evidence="4">DUF3757 domain-containing protein</fullName>
    </recommendedName>
</protein>
<dbReference type="Pfam" id="PF12582">
    <property type="entry name" value="DUF3757"/>
    <property type="match status" value="1"/>
</dbReference>
<evidence type="ECO:0000313" key="3">
    <source>
        <dbReference type="Proteomes" id="UP000645257"/>
    </source>
</evidence>
<dbReference type="RefSeq" id="WP_189535914.1">
    <property type="nucleotide sequence ID" value="NZ_BMYX01000020.1"/>
</dbReference>
<organism evidence="2 3">
    <name type="scientific">Paludibacterium paludis</name>
    <dbReference type="NCBI Taxonomy" id="1225769"/>
    <lineage>
        <taxon>Bacteria</taxon>
        <taxon>Pseudomonadati</taxon>
        <taxon>Pseudomonadota</taxon>
        <taxon>Betaproteobacteria</taxon>
        <taxon>Neisseriales</taxon>
        <taxon>Chromobacteriaceae</taxon>
        <taxon>Paludibacterium</taxon>
    </lineage>
</organism>
<keyword evidence="3" id="KW-1185">Reference proteome</keyword>
<keyword evidence="1" id="KW-0732">Signal</keyword>
<feature type="signal peptide" evidence="1">
    <location>
        <begin position="1"/>
        <end position="23"/>
    </location>
</feature>